<evidence type="ECO:0000313" key="5">
    <source>
        <dbReference type="EMBL" id="GGZ40101.1"/>
    </source>
</evidence>
<feature type="domain" description="Mandelate racemase/muconate lactonizing enzyme C-terminal" evidence="4">
    <location>
        <begin position="145"/>
        <end position="241"/>
    </location>
</feature>
<comment type="cofactor">
    <cofactor evidence="1">
        <name>Mg(2+)</name>
        <dbReference type="ChEBI" id="CHEBI:18420"/>
    </cofactor>
</comment>
<dbReference type="CDD" id="cd03316">
    <property type="entry name" value="MR_like"/>
    <property type="match status" value="1"/>
</dbReference>
<dbReference type="InterPro" id="IPR018110">
    <property type="entry name" value="Mandel_Rmase/mucon_lact_enz_CS"/>
</dbReference>
<dbReference type="Gene3D" id="3.20.20.120">
    <property type="entry name" value="Enolase-like C-terminal domain"/>
    <property type="match status" value="1"/>
</dbReference>
<dbReference type="SFLD" id="SFLDG00179">
    <property type="entry name" value="mandelate_racemase"/>
    <property type="match status" value="1"/>
</dbReference>
<evidence type="ECO:0000259" key="4">
    <source>
        <dbReference type="SMART" id="SM00922"/>
    </source>
</evidence>
<dbReference type="SUPFAM" id="SSF54826">
    <property type="entry name" value="Enolase N-terminal domain-like"/>
    <property type="match status" value="1"/>
</dbReference>
<sequence>MKIAEITPFVISQKLDTPFYFSQWQYDTRKICIVKITLDDGTYGWGEGYGPAHVLKAGIDFFKPFLLGKSALEHEILWEEMYRRSMDYARSGILQAAISAIDVALWDLKGKLLNQPVSVLLGGVKNPIIEPYATGLYFTRVDNLSQTLAEEALMYKSQGFRATKMKVGLGLEQDIKNVASVRKAIGPEMKLMIDANHAYSYKEAIELARQVEQYSISWFEEPVSPEDYEGYRRMRDHTSIPIAGGECEYLKYGFRRLLENESVDIVQPDICAAGGLTEAKKIATLAQAFNKDLVPHTWGTWIAISAAIHFVANLDKNPGRMYNGRPMLELDRTENSLRDEVTLHQVKLENGLIQVPNSPGLGVEVCMDSLEKYIDNETPEENEKFEIRS</sequence>
<dbReference type="Gene3D" id="3.30.390.10">
    <property type="entry name" value="Enolase-like, N-terminal domain"/>
    <property type="match status" value="1"/>
</dbReference>
<evidence type="ECO:0000256" key="1">
    <source>
        <dbReference type="ARBA" id="ARBA00001946"/>
    </source>
</evidence>
<dbReference type="GO" id="GO:0009063">
    <property type="term" value="P:amino acid catabolic process"/>
    <property type="evidence" value="ECO:0007669"/>
    <property type="project" value="InterPro"/>
</dbReference>
<reference evidence="5" key="1">
    <citation type="journal article" date="2014" name="Int. J. Syst. Evol. Microbiol.">
        <title>Complete genome sequence of Corynebacterium casei LMG S-19264T (=DSM 44701T), isolated from a smear-ripened cheese.</title>
        <authorList>
            <consortium name="US DOE Joint Genome Institute (JGI-PGF)"/>
            <person name="Walter F."/>
            <person name="Albersmeier A."/>
            <person name="Kalinowski J."/>
            <person name="Ruckert C."/>
        </authorList>
    </citation>
    <scope>NUCLEOTIDE SEQUENCE</scope>
    <source>
        <strain evidence="5">KCTC 12368</strain>
    </source>
</reference>
<evidence type="ECO:0000313" key="6">
    <source>
        <dbReference type="Proteomes" id="UP000619457"/>
    </source>
</evidence>
<protein>
    <submittedName>
        <fullName evidence="5">D-galactarolactone cycloisomerase</fullName>
    </submittedName>
</protein>
<organism evidence="5 6">
    <name type="scientific">Echinicola pacifica</name>
    <dbReference type="NCBI Taxonomy" id="346377"/>
    <lineage>
        <taxon>Bacteria</taxon>
        <taxon>Pseudomonadati</taxon>
        <taxon>Bacteroidota</taxon>
        <taxon>Cytophagia</taxon>
        <taxon>Cytophagales</taxon>
        <taxon>Cyclobacteriaceae</taxon>
        <taxon>Echinicola</taxon>
    </lineage>
</organism>
<dbReference type="InterPro" id="IPR036849">
    <property type="entry name" value="Enolase-like_C_sf"/>
</dbReference>
<dbReference type="RefSeq" id="WP_018476005.1">
    <property type="nucleotide sequence ID" value="NZ_BMWX01000009.1"/>
</dbReference>
<dbReference type="Proteomes" id="UP000619457">
    <property type="component" value="Unassembled WGS sequence"/>
</dbReference>
<dbReference type="InterPro" id="IPR013341">
    <property type="entry name" value="Mandelate_racemase_N_dom"/>
</dbReference>
<dbReference type="InterPro" id="IPR029065">
    <property type="entry name" value="Enolase_C-like"/>
</dbReference>
<dbReference type="PROSITE" id="PS00908">
    <property type="entry name" value="MR_MLE_1"/>
    <property type="match status" value="1"/>
</dbReference>
<name>A0A918QBD2_9BACT</name>
<dbReference type="PANTHER" id="PTHR13794:SF58">
    <property type="entry name" value="MITOCHONDRIAL ENOLASE SUPERFAMILY MEMBER 1"/>
    <property type="match status" value="1"/>
</dbReference>
<gene>
    <name evidence="5" type="primary">gci</name>
    <name evidence="5" type="ORF">GCM10007049_36890</name>
</gene>
<dbReference type="AlphaFoldDB" id="A0A918QBD2"/>
<dbReference type="GO" id="GO:0000287">
    <property type="term" value="F:magnesium ion binding"/>
    <property type="evidence" value="ECO:0007669"/>
    <property type="project" value="TreeGrafter"/>
</dbReference>
<comment type="caution">
    <text evidence="5">The sequence shown here is derived from an EMBL/GenBank/DDBJ whole genome shotgun (WGS) entry which is preliminary data.</text>
</comment>
<accession>A0A918QBD2</accession>
<dbReference type="PANTHER" id="PTHR13794">
    <property type="entry name" value="ENOLASE SUPERFAMILY, MANDELATE RACEMASE"/>
    <property type="match status" value="1"/>
</dbReference>
<dbReference type="InterPro" id="IPR013342">
    <property type="entry name" value="Mandelate_racemase_C"/>
</dbReference>
<reference evidence="5" key="2">
    <citation type="submission" date="2020-09" db="EMBL/GenBank/DDBJ databases">
        <authorList>
            <person name="Sun Q."/>
            <person name="Kim S."/>
        </authorList>
    </citation>
    <scope>NUCLEOTIDE SEQUENCE</scope>
    <source>
        <strain evidence="5">KCTC 12368</strain>
    </source>
</reference>
<dbReference type="InterPro" id="IPR029017">
    <property type="entry name" value="Enolase-like_N"/>
</dbReference>
<dbReference type="SUPFAM" id="SSF51604">
    <property type="entry name" value="Enolase C-terminal domain-like"/>
    <property type="match status" value="1"/>
</dbReference>
<proteinExistence type="predicted"/>
<dbReference type="SFLD" id="SFLDS00001">
    <property type="entry name" value="Enolase"/>
    <property type="match status" value="1"/>
</dbReference>
<evidence type="ECO:0000256" key="3">
    <source>
        <dbReference type="ARBA" id="ARBA00022842"/>
    </source>
</evidence>
<dbReference type="EMBL" id="BMWX01000009">
    <property type="protein sequence ID" value="GGZ40101.1"/>
    <property type="molecule type" value="Genomic_DNA"/>
</dbReference>
<dbReference type="GO" id="GO:0016836">
    <property type="term" value="F:hydro-lyase activity"/>
    <property type="evidence" value="ECO:0007669"/>
    <property type="project" value="TreeGrafter"/>
</dbReference>
<dbReference type="GO" id="GO:0016052">
    <property type="term" value="P:carbohydrate catabolic process"/>
    <property type="evidence" value="ECO:0007669"/>
    <property type="project" value="TreeGrafter"/>
</dbReference>
<dbReference type="GO" id="GO:0016854">
    <property type="term" value="F:racemase and epimerase activity"/>
    <property type="evidence" value="ECO:0007669"/>
    <property type="project" value="UniProtKB-ARBA"/>
</dbReference>
<dbReference type="InterPro" id="IPR046945">
    <property type="entry name" value="RHMD-like"/>
</dbReference>
<keyword evidence="3" id="KW-0460">Magnesium</keyword>
<dbReference type="Pfam" id="PF13378">
    <property type="entry name" value="MR_MLE_C"/>
    <property type="match status" value="1"/>
</dbReference>
<keyword evidence="6" id="KW-1185">Reference proteome</keyword>
<dbReference type="Pfam" id="PF02746">
    <property type="entry name" value="MR_MLE_N"/>
    <property type="match status" value="1"/>
</dbReference>
<keyword evidence="2" id="KW-0479">Metal-binding</keyword>
<dbReference type="SMART" id="SM00922">
    <property type="entry name" value="MR_MLE"/>
    <property type="match status" value="1"/>
</dbReference>
<evidence type="ECO:0000256" key="2">
    <source>
        <dbReference type="ARBA" id="ARBA00022723"/>
    </source>
</evidence>